<name>A0AAD6UAD2_9AGAR</name>
<gene>
    <name evidence="2" type="ORF">B0H15DRAFT_930523</name>
</gene>
<evidence type="ECO:0000313" key="2">
    <source>
        <dbReference type="EMBL" id="KAJ7090423.1"/>
    </source>
</evidence>
<feature type="region of interest" description="Disordered" evidence="1">
    <location>
        <begin position="174"/>
        <end position="251"/>
    </location>
</feature>
<comment type="caution">
    <text evidence="2">The sequence shown here is derived from an EMBL/GenBank/DDBJ whole genome shotgun (WGS) entry which is preliminary data.</text>
</comment>
<reference evidence="2" key="1">
    <citation type="submission" date="2023-03" db="EMBL/GenBank/DDBJ databases">
        <title>Massive genome expansion in bonnet fungi (Mycena s.s.) driven by repeated elements and novel gene families across ecological guilds.</title>
        <authorList>
            <consortium name="Lawrence Berkeley National Laboratory"/>
            <person name="Harder C.B."/>
            <person name="Miyauchi S."/>
            <person name="Viragh M."/>
            <person name="Kuo A."/>
            <person name="Thoen E."/>
            <person name="Andreopoulos B."/>
            <person name="Lu D."/>
            <person name="Skrede I."/>
            <person name="Drula E."/>
            <person name="Henrissat B."/>
            <person name="Morin E."/>
            <person name="Kohler A."/>
            <person name="Barry K."/>
            <person name="LaButti K."/>
            <person name="Morin E."/>
            <person name="Salamov A."/>
            <person name="Lipzen A."/>
            <person name="Mereny Z."/>
            <person name="Hegedus B."/>
            <person name="Baldrian P."/>
            <person name="Stursova M."/>
            <person name="Weitz H."/>
            <person name="Taylor A."/>
            <person name="Grigoriev I.V."/>
            <person name="Nagy L.G."/>
            <person name="Martin F."/>
            <person name="Kauserud H."/>
        </authorList>
    </citation>
    <scope>NUCLEOTIDE SEQUENCE</scope>
    <source>
        <strain evidence="2">CBHHK173m</strain>
    </source>
</reference>
<protein>
    <submittedName>
        <fullName evidence="2">Uncharacterized protein</fullName>
    </submittedName>
</protein>
<proteinExistence type="predicted"/>
<sequence>MLSYNKPSSNDPNRCVQIEFWLEDSGGRRIPYTEQSLVPRSNKIVADADIEESSCYVAYWRAVKSPVSALCELFVNLDGKDTRAAISYMERKKKRSRSQSSKNKLVHPFTRFSMLRAPSNDEPEGYVRLELRRFRGEVEVQKSDAQSDEFIVDLIDDPNEGYRPYITMEFRLRTFPKRKPGSQSTKRERDSTLRAGPQEEFEPTPKPAATPSKRPRKTPIRDVSTESESDEDRVKTPLHEGSSESDSGEALVRKLKAAEEDDKKVKAALKAKLKATRVRTAALRKFL</sequence>
<dbReference type="Proteomes" id="UP001222325">
    <property type="component" value="Unassembled WGS sequence"/>
</dbReference>
<evidence type="ECO:0000256" key="1">
    <source>
        <dbReference type="SAM" id="MobiDB-lite"/>
    </source>
</evidence>
<organism evidence="2 3">
    <name type="scientific">Mycena belliarum</name>
    <dbReference type="NCBI Taxonomy" id="1033014"/>
    <lineage>
        <taxon>Eukaryota</taxon>
        <taxon>Fungi</taxon>
        <taxon>Dikarya</taxon>
        <taxon>Basidiomycota</taxon>
        <taxon>Agaricomycotina</taxon>
        <taxon>Agaricomycetes</taxon>
        <taxon>Agaricomycetidae</taxon>
        <taxon>Agaricales</taxon>
        <taxon>Marasmiineae</taxon>
        <taxon>Mycenaceae</taxon>
        <taxon>Mycena</taxon>
    </lineage>
</organism>
<dbReference type="AlphaFoldDB" id="A0AAD6UAD2"/>
<evidence type="ECO:0000313" key="3">
    <source>
        <dbReference type="Proteomes" id="UP001222325"/>
    </source>
</evidence>
<feature type="compositionally biased region" description="Basic and acidic residues" evidence="1">
    <location>
        <begin position="232"/>
        <end position="242"/>
    </location>
</feature>
<keyword evidence="3" id="KW-1185">Reference proteome</keyword>
<accession>A0AAD6UAD2</accession>
<dbReference type="EMBL" id="JARJCN010000022">
    <property type="protein sequence ID" value="KAJ7090423.1"/>
    <property type="molecule type" value="Genomic_DNA"/>
</dbReference>